<evidence type="ECO:0000259" key="8">
    <source>
        <dbReference type="PROSITE" id="PS51007"/>
    </source>
</evidence>
<dbReference type="KEGG" id="lug:FPZ22_01370"/>
<evidence type="ECO:0000313" key="9">
    <source>
        <dbReference type="EMBL" id="QDW65712.1"/>
    </source>
</evidence>
<dbReference type="Proteomes" id="UP000316584">
    <property type="component" value="Chromosome"/>
</dbReference>
<dbReference type="GO" id="GO:0020037">
    <property type="term" value="F:heme binding"/>
    <property type="evidence" value="ECO:0007669"/>
    <property type="project" value="InterPro"/>
</dbReference>
<dbReference type="PROSITE" id="PS51257">
    <property type="entry name" value="PROKAR_LIPOPROTEIN"/>
    <property type="match status" value="1"/>
</dbReference>
<evidence type="ECO:0000256" key="1">
    <source>
        <dbReference type="ARBA" id="ARBA00022448"/>
    </source>
</evidence>
<keyword evidence="1" id="KW-0813">Transport</keyword>
<evidence type="ECO:0000256" key="5">
    <source>
        <dbReference type="ARBA" id="ARBA00023004"/>
    </source>
</evidence>
<keyword evidence="10" id="KW-1185">Reference proteome</keyword>
<dbReference type="Gene3D" id="1.10.760.10">
    <property type="entry name" value="Cytochrome c-like domain"/>
    <property type="match status" value="1"/>
</dbReference>
<gene>
    <name evidence="9" type="ORF">FPZ22_01370</name>
</gene>
<dbReference type="InterPro" id="IPR009056">
    <property type="entry name" value="Cyt_c-like_dom"/>
</dbReference>
<feature type="chain" id="PRO_5021981682" evidence="7">
    <location>
        <begin position="23"/>
        <end position="142"/>
    </location>
</feature>
<proteinExistence type="predicted"/>
<sequence>MKTSVLGLAVALGAGLLLSACGGSTTEPGVARATTVNALPEGRIAEGEARANLKGAATGQSCIDCHGADGNAPLDPTYPRIGGQYRDYLAQSLQSYRSGERDHALMSNQARDLDDQQIADLAAYFASRPALIRDLHGAHSIN</sequence>
<evidence type="ECO:0000256" key="3">
    <source>
        <dbReference type="ARBA" id="ARBA00022723"/>
    </source>
</evidence>
<reference evidence="9 10" key="1">
    <citation type="submission" date="2019-07" db="EMBL/GenBank/DDBJ databases">
        <title>Full genome sequence of Luteimonas sp. Gr-4.</title>
        <authorList>
            <person name="Im W.-T."/>
        </authorList>
    </citation>
    <scope>NUCLEOTIDE SEQUENCE [LARGE SCALE GENOMIC DNA]</scope>
    <source>
        <strain evidence="9 10">Gr-4</strain>
    </source>
</reference>
<dbReference type="PROSITE" id="PS51007">
    <property type="entry name" value="CYTC"/>
    <property type="match status" value="1"/>
</dbReference>
<evidence type="ECO:0000256" key="7">
    <source>
        <dbReference type="SAM" id="SignalP"/>
    </source>
</evidence>
<dbReference type="PANTHER" id="PTHR33751">
    <property type="entry name" value="CBB3-TYPE CYTOCHROME C OXIDASE SUBUNIT FIXP"/>
    <property type="match status" value="1"/>
</dbReference>
<accession>A0A518N1D4</accession>
<name>A0A518N1D4_9GAMM</name>
<evidence type="ECO:0000256" key="6">
    <source>
        <dbReference type="PROSITE-ProRule" id="PRU00433"/>
    </source>
</evidence>
<evidence type="ECO:0000313" key="10">
    <source>
        <dbReference type="Proteomes" id="UP000316584"/>
    </source>
</evidence>
<feature type="domain" description="Cytochrome c" evidence="8">
    <location>
        <begin position="42"/>
        <end position="129"/>
    </location>
</feature>
<dbReference type="InterPro" id="IPR036909">
    <property type="entry name" value="Cyt_c-like_dom_sf"/>
</dbReference>
<keyword evidence="3 6" id="KW-0479">Metal-binding</keyword>
<keyword evidence="5 6" id="KW-0408">Iron</keyword>
<dbReference type="Pfam" id="PF00034">
    <property type="entry name" value="Cytochrom_C"/>
    <property type="match status" value="1"/>
</dbReference>
<dbReference type="AlphaFoldDB" id="A0A518N1D4"/>
<feature type="signal peptide" evidence="7">
    <location>
        <begin position="1"/>
        <end position="22"/>
    </location>
</feature>
<dbReference type="InterPro" id="IPR050597">
    <property type="entry name" value="Cytochrome_c_Oxidase_Subunit"/>
</dbReference>
<dbReference type="SUPFAM" id="SSF46626">
    <property type="entry name" value="Cytochrome c"/>
    <property type="match status" value="1"/>
</dbReference>
<keyword evidence="4" id="KW-0249">Electron transport</keyword>
<dbReference type="EMBL" id="CP042218">
    <property type="protein sequence ID" value="QDW65712.1"/>
    <property type="molecule type" value="Genomic_DNA"/>
</dbReference>
<dbReference type="GO" id="GO:0046872">
    <property type="term" value="F:metal ion binding"/>
    <property type="evidence" value="ECO:0007669"/>
    <property type="project" value="UniProtKB-KW"/>
</dbReference>
<protein>
    <submittedName>
        <fullName evidence="9">Cytochrome c</fullName>
    </submittedName>
</protein>
<dbReference type="RefSeq" id="WP_144889578.1">
    <property type="nucleotide sequence ID" value="NZ_CP042218.1"/>
</dbReference>
<dbReference type="PANTHER" id="PTHR33751:SF9">
    <property type="entry name" value="CYTOCHROME C4"/>
    <property type="match status" value="1"/>
</dbReference>
<keyword evidence="7" id="KW-0732">Signal</keyword>
<organism evidence="9 10">
    <name type="scientific">Luteimonas granuli</name>
    <dbReference type="NCBI Taxonomy" id="1176533"/>
    <lineage>
        <taxon>Bacteria</taxon>
        <taxon>Pseudomonadati</taxon>
        <taxon>Pseudomonadota</taxon>
        <taxon>Gammaproteobacteria</taxon>
        <taxon>Lysobacterales</taxon>
        <taxon>Lysobacteraceae</taxon>
        <taxon>Luteimonas</taxon>
    </lineage>
</organism>
<keyword evidence="2 6" id="KW-0349">Heme</keyword>
<evidence type="ECO:0000256" key="4">
    <source>
        <dbReference type="ARBA" id="ARBA00022982"/>
    </source>
</evidence>
<evidence type="ECO:0000256" key="2">
    <source>
        <dbReference type="ARBA" id="ARBA00022617"/>
    </source>
</evidence>
<dbReference type="GO" id="GO:0009055">
    <property type="term" value="F:electron transfer activity"/>
    <property type="evidence" value="ECO:0007669"/>
    <property type="project" value="InterPro"/>
</dbReference>
<dbReference type="OrthoDB" id="9796421at2"/>